<feature type="transmembrane region" description="Helical" evidence="6">
    <location>
        <begin position="65"/>
        <end position="90"/>
    </location>
</feature>
<gene>
    <name evidence="8" type="ORF">GWI33_016668</name>
</gene>
<organism evidence="8 9">
    <name type="scientific">Rhynchophorus ferrugineus</name>
    <name type="common">Red palm weevil</name>
    <name type="synonym">Curculio ferrugineus</name>
    <dbReference type="NCBI Taxonomy" id="354439"/>
    <lineage>
        <taxon>Eukaryota</taxon>
        <taxon>Metazoa</taxon>
        <taxon>Ecdysozoa</taxon>
        <taxon>Arthropoda</taxon>
        <taxon>Hexapoda</taxon>
        <taxon>Insecta</taxon>
        <taxon>Pterygota</taxon>
        <taxon>Neoptera</taxon>
        <taxon>Endopterygota</taxon>
        <taxon>Coleoptera</taxon>
        <taxon>Polyphaga</taxon>
        <taxon>Cucujiformia</taxon>
        <taxon>Curculionidae</taxon>
        <taxon>Dryophthorinae</taxon>
        <taxon>Rhynchophorus</taxon>
    </lineage>
</organism>
<evidence type="ECO:0000259" key="7">
    <source>
        <dbReference type="PROSITE" id="PS51225"/>
    </source>
</evidence>
<name>A0A834IAN6_RHYFE</name>
<dbReference type="AlphaFoldDB" id="A0A834IAN6"/>
<dbReference type="PROSITE" id="PS51225">
    <property type="entry name" value="MARVEL"/>
    <property type="match status" value="1"/>
</dbReference>
<keyword evidence="2 5" id="KW-0812">Transmembrane</keyword>
<feature type="transmembrane region" description="Helical" evidence="6">
    <location>
        <begin position="32"/>
        <end position="53"/>
    </location>
</feature>
<sequence length="135" mass="14856">MAIEEAPSSTTLVLGILCMSLASPAYYSGTHFFLFVAVVSFIGTLIWIAIYLLGIREATNFPINWLLTEYVNTAICTICYIIAFILQLIVSSSLHPGHYRRGSSIAAGVFGIINAVVYGFATYLLHLEWKGTRTN</sequence>
<evidence type="ECO:0000256" key="6">
    <source>
        <dbReference type="SAM" id="Phobius"/>
    </source>
</evidence>
<accession>A0A834IAN6</accession>
<dbReference type="EMBL" id="JAACXV010014111">
    <property type="protein sequence ID" value="KAF7270342.1"/>
    <property type="molecule type" value="Genomic_DNA"/>
</dbReference>
<evidence type="ECO:0000256" key="4">
    <source>
        <dbReference type="ARBA" id="ARBA00023136"/>
    </source>
</evidence>
<dbReference type="OrthoDB" id="6258237at2759"/>
<comment type="subcellular location">
    <subcellularLocation>
        <location evidence="1">Membrane</location>
        <topology evidence="1">Multi-pass membrane protein</topology>
    </subcellularLocation>
</comment>
<protein>
    <recommendedName>
        <fullName evidence="7">MARVEL domain-containing protein</fullName>
    </recommendedName>
</protein>
<proteinExistence type="predicted"/>
<comment type="caution">
    <text evidence="8">The sequence shown here is derived from an EMBL/GenBank/DDBJ whole genome shotgun (WGS) entry which is preliminary data.</text>
</comment>
<evidence type="ECO:0000256" key="5">
    <source>
        <dbReference type="PROSITE-ProRule" id="PRU00581"/>
    </source>
</evidence>
<keyword evidence="3 6" id="KW-1133">Transmembrane helix</keyword>
<dbReference type="Pfam" id="PF01284">
    <property type="entry name" value="MARVEL"/>
    <property type="match status" value="1"/>
</dbReference>
<evidence type="ECO:0000256" key="3">
    <source>
        <dbReference type="ARBA" id="ARBA00022989"/>
    </source>
</evidence>
<dbReference type="Proteomes" id="UP000625711">
    <property type="component" value="Unassembled WGS sequence"/>
</dbReference>
<evidence type="ECO:0000313" key="9">
    <source>
        <dbReference type="Proteomes" id="UP000625711"/>
    </source>
</evidence>
<feature type="domain" description="MARVEL" evidence="7">
    <location>
        <begin position="1"/>
        <end position="130"/>
    </location>
</feature>
<dbReference type="PANTHER" id="PTHR22776:SF97">
    <property type="entry name" value="RE01453P"/>
    <property type="match status" value="1"/>
</dbReference>
<feature type="transmembrane region" description="Helical" evidence="6">
    <location>
        <begin position="102"/>
        <end position="125"/>
    </location>
</feature>
<evidence type="ECO:0000256" key="1">
    <source>
        <dbReference type="ARBA" id="ARBA00004141"/>
    </source>
</evidence>
<dbReference type="PANTHER" id="PTHR22776">
    <property type="entry name" value="MARVEL-CONTAINING POTENTIAL LIPID RAFT-ASSOCIATED PROTEIN"/>
    <property type="match status" value="1"/>
</dbReference>
<dbReference type="InterPro" id="IPR050578">
    <property type="entry name" value="MARVEL-CKLF_proteins"/>
</dbReference>
<keyword evidence="9" id="KW-1185">Reference proteome</keyword>
<dbReference type="InterPro" id="IPR008253">
    <property type="entry name" value="Marvel"/>
</dbReference>
<dbReference type="GO" id="GO:0016020">
    <property type="term" value="C:membrane"/>
    <property type="evidence" value="ECO:0007669"/>
    <property type="project" value="UniProtKB-SubCell"/>
</dbReference>
<keyword evidence="4 5" id="KW-0472">Membrane</keyword>
<evidence type="ECO:0000256" key="2">
    <source>
        <dbReference type="ARBA" id="ARBA00022692"/>
    </source>
</evidence>
<reference evidence="8" key="1">
    <citation type="submission" date="2020-08" db="EMBL/GenBank/DDBJ databases">
        <title>Genome sequencing and assembly of the red palm weevil Rhynchophorus ferrugineus.</title>
        <authorList>
            <person name="Dias G.B."/>
            <person name="Bergman C.M."/>
            <person name="Manee M."/>
        </authorList>
    </citation>
    <scope>NUCLEOTIDE SEQUENCE</scope>
    <source>
        <strain evidence="8">AA-2017</strain>
        <tissue evidence="8">Whole larva</tissue>
    </source>
</reference>
<evidence type="ECO:0000313" key="8">
    <source>
        <dbReference type="EMBL" id="KAF7270342.1"/>
    </source>
</evidence>